<protein>
    <recommendedName>
        <fullName evidence="3">Carboxylic ester hydrolase</fullName>
        <ecNumber evidence="3">3.1.1.-</ecNumber>
    </recommendedName>
</protein>
<name>A0A1G1TM57_9BACT</name>
<evidence type="ECO:0000256" key="3">
    <source>
        <dbReference type="RuleBase" id="RU361235"/>
    </source>
</evidence>
<evidence type="ECO:0000313" key="6">
    <source>
        <dbReference type="Proteomes" id="UP000177506"/>
    </source>
</evidence>
<dbReference type="OrthoDB" id="9775851at2"/>
<dbReference type="InterPro" id="IPR029058">
    <property type="entry name" value="AB_hydrolase_fold"/>
</dbReference>
<evidence type="ECO:0000259" key="4">
    <source>
        <dbReference type="Pfam" id="PF00135"/>
    </source>
</evidence>
<dbReference type="PROSITE" id="PS00122">
    <property type="entry name" value="CARBOXYLESTERASE_B_1"/>
    <property type="match status" value="1"/>
</dbReference>
<organism evidence="5 6">
    <name type="scientific">Hymenobacter coccineus</name>
    <dbReference type="NCBI Taxonomy" id="1908235"/>
    <lineage>
        <taxon>Bacteria</taxon>
        <taxon>Pseudomonadati</taxon>
        <taxon>Bacteroidota</taxon>
        <taxon>Cytophagia</taxon>
        <taxon>Cytophagales</taxon>
        <taxon>Hymenobacteraceae</taxon>
        <taxon>Hymenobacter</taxon>
    </lineage>
</organism>
<comment type="caution">
    <text evidence="5">The sequence shown here is derived from an EMBL/GenBank/DDBJ whole genome shotgun (WGS) entry which is preliminary data.</text>
</comment>
<keyword evidence="3" id="KW-0732">Signal</keyword>
<gene>
    <name evidence="5" type="ORF">BEN49_03840</name>
</gene>
<sequence>MLRWLKPYALAAACWPLLAPLTAQAQPAAAGPGPVCQTRAGRLQGTRAADGLVVFKGVAYAAAPVDAGRFLPPRPLAPWTDVRPATAFGPRAPQGGTAGPQGEDNCLTLNVWTPSVRARRAKPVVVWVHGGAFTGGAGSDFDGGNFARHDSIVAVSINYRLGSLGFLQLSQLLGPAYRQSGNAGVLDAVAALRWVHDNIAAFGGDAGRVTVMGESAGAKLVGGVMATPAARGLFQQVVLESGGVQAVRDTATAAAVALRLLGALGLRPDQAAQLLTLPTADIIRAQEKIAAGPAGLQLFGPVRDGVTIPEAPLAYLARPGHAPLRALVGTNRDEAALFMGFWPEFQRPNAEVLTTLFGANGGQVWQAYERRRATAPTDQTWLRNNTDYLYRLASYRLAGALAGAGQPTWLYRFDYQTPGGPGPAHAQELGYAWNALGPVARQSAPARALATQMHQRWVAFIATGTPGTAWPAYRPAQRQAMVFDSVSRARPLPAPYEDAAFPTQAFRL</sequence>
<feature type="signal peptide" evidence="3">
    <location>
        <begin position="1"/>
        <end position="25"/>
    </location>
</feature>
<dbReference type="EC" id="3.1.1.-" evidence="3"/>
<feature type="chain" id="PRO_5009363852" description="Carboxylic ester hydrolase" evidence="3">
    <location>
        <begin position="26"/>
        <end position="508"/>
    </location>
</feature>
<dbReference type="SUPFAM" id="SSF53474">
    <property type="entry name" value="alpha/beta-Hydrolases"/>
    <property type="match status" value="1"/>
</dbReference>
<dbReference type="Proteomes" id="UP000177506">
    <property type="component" value="Unassembled WGS sequence"/>
</dbReference>
<dbReference type="InterPro" id="IPR019826">
    <property type="entry name" value="Carboxylesterase_B_AS"/>
</dbReference>
<dbReference type="RefSeq" id="WP_070739942.1">
    <property type="nucleotide sequence ID" value="NZ_MDZA01000022.1"/>
</dbReference>
<dbReference type="AlphaFoldDB" id="A0A1G1TM57"/>
<evidence type="ECO:0000256" key="1">
    <source>
        <dbReference type="ARBA" id="ARBA00005964"/>
    </source>
</evidence>
<evidence type="ECO:0000256" key="2">
    <source>
        <dbReference type="ARBA" id="ARBA00022801"/>
    </source>
</evidence>
<keyword evidence="2 3" id="KW-0378">Hydrolase</keyword>
<dbReference type="InterPro" id="IPR050309">
    <property type="entry name" value="Type-B_Carboxylest/Lipase"/>
</dbReference>
<keyword evidence="6" id="KW-1185">Reference proteome</keyword>
<dbReference type="Gene3D" id="3.40.50.1820">
    <property type="entry name" value="alpha/beta hydrolase"/>
    <property type="match status" value="1"/>
</dbReference>
<accession>A0A1G1TM57</accession>
<feature type="domain" description="Carboxylesterase type B" evidence="4">
    <location>
        <begin position="34"/>
        <end position="484"/>
    </location>
</feature>
<dbReference type="GO" id="GO:0016787">
    <property type="term" value="F:hydrolase activity"/>
    <property type="evidence" value="ECO:0007669"/>
    <property type="project" value="UniProtKB-KW"/>
</dbReference>
<dbReference type="InterPro" id="IPR002018">
    <property type="entry name" value="CarbesteraseB"/>
</dbReference>
<proteinExistence type="inferred from homology"/>
<comment type="similarity">
    <text evidence="1 3">Belongs to the type-B carboxylesterase/lipase family.</text>
</comment>
<dbReference type="EMBL" id="MDZA01000022">
    <property type="protein sequence ID" value="OGX91932.1"/>
    <property type="molecule type" value="Genomic_DNA"/>
</dbReference>
<dbReference type="PANTHER" id="PTHR11559">
    <property type="entry name" value="CARBOXYLESTERASE"/>
    <property type="match status" value="1"/>
</dbReference>
<dbReference type="Pfam" id="PF00135">
    <property type="entry name" value="COesterase"/>
    <property type="match status" value="1"/>
</dbReference>
<reference evidence="5 6" key="1">
    <citation type="submission" date="2016-08" db="EMBL/GenBank/DDBJ databases">
        <title>Hymenobacter coccineus sp. nov., Hymenobacter lapidarius sp. nov. and Hymenobacter glacialis sp. nov., isolated from Antarctic soil.</title>
        <authorList>
            <person name="Sedlacek I."/>
            <person name="Kralova S."/>
            <person name="Kyrova K."/>
            <person name="Maslanova I."/>
            <person name="Stankova E."/>
            <person name="Vrbovska V."/>
            <person name="Nemec M."/>
            <person name="Bartak M."/>
            <person name="Svec P."/>
            <person name="Busse H.-J."/>
            <person name="Pantucek R."/>
        </authorList>
    </citation>
    <scope>NUCLEOTIDE SEQUENCE [LARGE SCALE GENOMIC DNA]</scope>
    <source>
        <strain evidence="5 6">CCM 8649</strain>
    </source>
</reference>
<evidence type="ECO:0000313" key="5">
    <source>
        <dbReference type="EMBL" id="OGX91932.1"/>
    </source>
</evidence>